<dbReference type="EC" id="3.1.4.58" evidence="2"/>
<dbReference type="KEGG" id="sna:Snas_5848"/>
<comment type="similarity">
    <text evidence="2">Belongs to the 2H phosphoesterase superfamily. ThpR family.</text>
</comment>
<keyword evidence="4" id="KW-1185">Reference proteome</keyword>
<evidence type="ECO:0000256" key="2">
    <source>
        <dbReference type="HAMAP-Rule" id="MF_01940"/>
    </source>
</evidence>
<dbReference type="NCBIfam" id="TIGR02258">
    <property type="entry name" value="2_5_ligase"/>
    <property type="match status" value="1"/>
</dbReference>
<name>D3PZ48_STANL</name>
<dbReference type="HAMAP" id="MF_01940">
    <property type="entry name" value="RNA_CPDase"/>
    <property type="match status" value="1"/>
</dbReference>
<feature type="short sequence motif" description="HXTX 1" evidence="2">
    <location>
        <begin position="34"/>
        <end position="37"/>
    </location>
</feature>
<comment type="catalytic activity">
    <reaction evidence="2">
        <text>a 3'-end 2',3'-cyclophospho-ribonucleotide-RNA + H2O = a 3'-end 2'-phospho-ribonucleotide-RNA + H(+)</text>
        <dbReference type="Rhea" id="RHEA:11828"/>
        <dbReference type="Rhea" id="RHEA-COMP:10464"/>
        <dbReference type="Rhea" id="RHEA-COMP:17353"/>
        <dbReference type="ChEBI" id="CHEBI:15377"/>
        <dbReference type="ChEBI" id="CHEBI:15378"/>
        <dbReference type="ChEBI" id="CHEBI:83064"/>
        <dbReference type="ChEBI" id="CHEBI:173113"/>
        <dbReference type="EC" id="3.1.4.58"/>
    </reaction>
</comment>
<organism evidence="3 4">
    <name type="scientific">Stackebrandtia nassauensis (strain DSM 44728 / CIP 108903 / NRRL B-16338 / NBRC 102104 / LLR-40K-21)</name>
    <dbReference type="NCBI Taxonomy" id="446470"/>
    <lineage>
        <taxon>Bacteria</taxon>
        <taxon>Bacillati</taxon>
        <taxon>Actinomycetota</taxon>
        <taxon>Actinomycetes</taxon>
        <taxon>Glycomycetales</taxon>
        <taxon>Glycomycetaceae</taxon>
        <taxon>Stackebrandtia</taxon>
    </lineage>
</organism>
<keyword evidence="1 2" id="KW-0378">Hydrolase</keyword>
<protein>
    <recommendedName>
        <fullName evidence="2">RNA 2',3'-cyclic phosphodiesterase</fullName>
        <shortName evidence="2">RNA 2',3'-CPDase</shortName>
        <ecNumber evidence="2">3.1.4.58</ecNumber>
    </recommendedName>
</protein>
<dbReference type="Gene3D" id="3.90.1140.10">
    <property type="entry name" value="Cyclic phosphodiesterase"/>
    <property type="match status" value="1"/>
</dbReference>
<dbReference type="AlphaFoldDB" id="D3PZ48"/>
<evidence type="ECO:0000313" key="3">
    <source>
        <dbReference type="EMBL" id="ADD45477.1"/>
    </source>
</evidence>
<feature type="active site" description="Proton donor" evidence="2">
    <location>
        <position position="34"/>
    </location>
</feature>
<dbReference type="GO" id="GO:0016874">
    <property type="term" value="F:ligase activity"/>
    <property type="evidence" value="ECO:0007669"/>
    <property type="project" value="UniProtKB-KW"/>
</dbReference>
<dbReference type="HOGENOM" id="CLU_081251_1_1_11"/>
<comment type="function">
    <text evidence="2">Hydrolyzes RNA 2',3'-cyclic phosphodiester to an RNA 2'-phosphomonoester.</text>
</comment>
<dbReference type="InterPro" id="IPR009097">
    <property type="entry name" value="Cyclic_Pdiesterase"/>
</dbReference>
<evidence type="ECO:0000313" key="4">
    <source>
        <dbReference type="Proteomes" id="UP000000844"/>
    </source>
</evidence>
<feature type="active site" description="Proton acceptor" evidence="2">
    <location>
        <position position="119"/>
    </location>
</feature>
<sequence>MGLRPSDAALADLAGYLPRIGLDGARPTGRQTWHLTLAFIGELDDRRVEDVSAALTALSRTTAGFALRLAGGTVLGRTSTALCVGTDGDTTALTALAERVRTGLRRSGVPFDERPFKPHLTVARPKDLSPAEVQAKVDALGGYNGPSWRAEKLVLYRSHPGPPVRYEALERFPLRG</sequence>
<dbReference type="STRING" id="446470.Snas_5848"/>
<keyword evidence="3" id="KW-0436">Ligase</keyword>
<feature type="short sequence motif" description="HXTX 2" evidence="2">
    <location>
        <begin position="119"/>
        <end position="122"/>
    </location>
</feature>
<dbReference type="PANTHER" id="PTHR35561:SF1">
    <property type="entry name" value="RNA 2',3'-CYCLIC PHOSPHODIESTERASE"/>
    <property type="match status" value="1"/>
</dbReference>
<reference evidence="3 4" key="1">
    <citation type="journal article" date="2009" name="Stand. Genomic Sci.">
        <title>Complete genome sequence of Stackebrandtia nassauensis type strain (LLR-40K-21).</title>
        <authorList>
            <person name="Munk C."/>
            <person name="Lapidus A."/>
            <person name="Copeland A."/>
            <person name="Jando M."/>
            <person name="Mayilraj S."/>
            <person name="Glavina Del Rio T."/>
            <person name="Nolan M."/>
            <person name="Chen F."/>
            <person name="Lucas S."/>
            <person name="Tice H."/>
            <person name="Cheng J.F."/>
            <person name="Han C."/>
            <person name="Detter J.C."/>
            <person name="Bruce D."/>
            <person name="Goodwin L."/>
            <person name="Chain P."/>
            <person name="Pitluck S."/>
            <person name="Goker M."/>
            <person name="Ovchinikova G."/>
            <person name="Pati A."/>
            <person name="Ivanova N."/>
            <person name="Mavromatis K."/>
            <person name="Chen A."/>
            <person name="Palaniappan K."/>
            <person name="Land M."/>
            <person name="Hauser L."/>
            <person name="Chang Y.J."/>
            <person name="Jeffries C.D."/>
            <person name="Bristow J."/>
            <person name="Eisen J.A."/>
            <person name="Markowitz V."/>
            <person name="Hugenholtz P."/>
            <person name="Kyrpides N.C."/>
            <person name="Klenk H.P."/>
        </authorList>
    </citation>
    <scope>NUCLEOTIDE SEQUENCE [LARGE SCALE GENOMIC DNA]</scope>
    <source>
        <strain evidence="4">DSM 44728 / CIP 108903 / NRRL B-16338 / NBRC 102104 / LLR-40K-21</strain>
    </source>
</reference>
<dbReference type="PANTHER" id="PTHR35561">
    <property type="entry name" value="RNA 2',3'-CYCLIC PHOSPHODIESTERASE"/>
    <property type="match status" value="1"/>
</dbReference>
<dbReference type="SUPFAM" id="SSF55144">
    <property type="entry name" value="LigT-like"/>
    <property type="match status" value="1"/>
</dbReference>
<dbReference type="Pfam" id="PF13563">
    <property type="entry name" value="2_5_RNA_ligase2"/>
    <property type="match status" value="1"/>
</dbReference>
<gene>
    <name evidence="3" type="ordered locus">Snas_5848</name>
</gene>
<dbReference type="EMBL" id="CP001778">
    <property type="protein sequence ID" value="ADD45477.1"/>
    <property type="molecule type" value="Genomic_DNA"/>
</dbReference>
<accession>D3PZ48</accession>
<proteinExistence type="inferred from homology"/>
<dbReference type="GO" id="GO:0004113">
    <property type="term" value="F:2',3'-cyclic-nucleotide 3'-phosphodiesterase activity"/>
    <property type="evidence" value="ECO:0007669"/>
    <property type="project" value="InterPro"/>
</dbReference>
<dbReference type="GO" id="GO:0008664">
    <property type="term" value="F:RNA 2',3'-cyclic 3'-phosphodiesterase activity"/>
    <property type="evidence" value="ECO:0007669"/>
    <property type="project" value="UniProtKB-EC"/>
</dbReference>
<dbReference type="InterPro" id="IPR004175">
    <property type="entry name" value="RNA_CPDase"/>
</dbReference>
<dbReference type="Proteomes" id="UP000000844">
    <property type="component" value="Chromosome"/>
</dbReference>
<dbReference type="eggNOG" id="COG1514">
    <property type="taxonomic scope" value="Bacteria"/>
</dbReference>
<evidence type="ECO:0000256" key="1">
    <source>
        <dbReference type="ARBA" id="ARBA00022801"/>
    </source>
</evidence>